<gene>
    <name evidence="3" type="ORF">NWE73_10490</name>
</gene>
<evidence type="ECO:0000313" key="4">
    <source>
        <dbReference type="Proteomes" id="UP001152321"/>
    </source>
</evidence>
<keyword evidence="4" id="KW-1185">Reference proteome</keyword>
<sequence>MIKLLLILSGVFSLLQAQPVPDASSNDVENSQAVQEMIQKIGQVREALKISAASSQACETPTSRNCSFGGYCGEFADKAQSFYLYQDEDGHQIPNFQMLSYMRVGEACTRQPFPQALVSDPFVYPELLVSAEKAGGAEQQKKNLARFNKELGRARSIFADAQKRMVKVLESRRTKGNAAEINNMITRIKTAKFVSPKLGDGIYSLSAEGCESPNAFYEPSKHSVTVCPQFLNLPDAALFTTLSHELGHAIDPCSVAFSYSQGKKDLELNYPTFMGGSGEKGKIKISAIPTNKNPLASVISCLQKPSSIGVQVPSKSGLINKINEEEDALREEAAANSEEGGEGGEQSGIPKGELGDATIAGFEDQRKIINTHYDAFKGCSEFTGSGHLQEAWSDWLAAETLAGKIKDIPDSKKARQYAFASESVFLSIGCENVKQSVVSKIKAVTMGKCPFLDEVESLMAEASAEGSGTHPSTDLRVDRVMFAKPEIQKALGCKASSENNGSECK</sequence>
<proteinExistence type="predicted"/>
<evidence type="ECO:0000256" key="2">
    <source>
        <dbReference type="SAM" id="SignalP"/>
    </source>
</evidence>
<comment type="caution">
    <text evidence="3">The sequence shown here is derived from an EMBL/GenBank/DDBJ whole genome shotgun (WGS) entry which is preliminary data.</text>
</comment>
<dbReference type="Proteomes" id="UP001152321">
    <property type="component" value="Unassembled WGS sequence"/>
</dbReference>
<feature type="region of interest" description="Disordered" evidence="1">
    <location>
        <begin position="328"/>
        <end position="355"/>
    </location>
</feature>
<evidence type="ECO:0000313" key="3">
    <source>
        <dbReference type="EMBL" id="MDG0816794.1"/>
    </source>
</evidence>
<organism evidence="3 4">
    <name type="scientific">Bdellovibrio svalbardensis</name>
    <dbReference type="NCBI Taxonomy" id="2972972"/>
    <lineage>
        <taxon>Bacteria</taxon>
        <taxon>Pseudomonadati</taxon>
        <taxon>Bdellovibrionota</taxon>
        <taxon>Bdellovibrionia</taxon>
        <taxon>Bdellovibrionales</taxon>
        <taxon>Pseudobdellovibrionaceae</taxon>
        <taxon>Bdellovibrio</taxon>
    </lineage>
</organism>
<feature type="signal peptide" evidence="2">
    <location>
        <begin position="1"/>
        <end position="17"/>
    </location>
</feature>
<dbReference type="EMBL" id="JANRMI010000003">
    <property type="protein sequence ID" value="MDG0816794.1"/>
    <property type="molecule type" value="Genomic_DNA"/>
</dbReference>
<evidence type="ECO:0000256" key="1">
    <source>
        <dbReference type="SAM" id="MobiDB-lite"/>
    </source>
</evidence>
<name>A0ABT6DIX1_9BACT</name>
<feature type="chain" id="PRO_5046548163" evidence="2">
    <location>
        <begin position="18"/>
        <end position="505"/>
    </location>
</feature>
<reference evidence="3" key="1">
    <citation type="submission" date="2022-08" db="EMBL/GenBank/DDBJ databases">
        <title>Novel Bdellovibrio Species Isolated from Svalbard: Designation Bdellovibrio svalbardensis.</title>
        <authorList>
            <person name="Mitchell R.J."/>
            <person name="Choi S.Y."/>
        </authorList>
    </citation>
    <scope>NUCLEOTIDE SEQUENCE</scope>
    <source>
        <strain evidence="3">PAP01</strain>
    </source>
</reference>
<accession>A0ABT6DIX1</accession>
<protein>
    <submittedName>
        <fullName evidence="3">DUF4344 domain-containing metallopeptidase</fullName>
    </submittedName>
</protein>
<dbReference type="RefSeq" id="WP_277578272.1">
    <property type="nucleotide sequence ID" value="NZ_JANRMI010000003.1"/>
</dbReference>
<keyword evidence="2" id="KW-0732">Signal</keyword>